<name>I4CDJ5_DESTA</name>
<accession>I4CDJ5</accession>
<sequence length="319" mass="34552">MKRVAVLFIALSLIMGLSAINAEAFLGAGLPAPFTGFFGSGAPSSCGPVCDPPALAAGTAFYVGWMEDHNGARINVTADNPANVLLGVTEINHRYPLKGLWLGLTQTVPFSEYCSLVASGWYLIPSNERAQEEYRLGTTAADTNWGTKTQWWFVDGLLAFGSGNGQLLAGVRYDEFTTKFDDRSLGFFLPTDTANVTTYNVIPLVGLQYVSSNLVFRIVGIPTLVGTLKYRENVAGTSLEATSNWRGGYFLEFFGEYGWKVGGMADFGVFGRYNLAQGKSQLDLTTNPGGLEADYNVSVHRSSWTLGGKMSLNFAIPYM</sequence>
<dbReference type="RefSeq" id="WP_014812739.1">
    <property type="nucleotide sequence ID" value="NC_018025.1"/>
</dbReference>
<dbReference type="KEGG" id="dti:Desti_5025"/>
<dbReference type="Proteomes" id="UP000006055">
    <property type="component" value="Chromosome"/>
</dbReference>
<dbReference type="AlphaFoldDB" id="I4CDJ5"/>
<feature type="signal peptide" evidence="1">
    <location>
        <begin position="1"/>
        <end position="24"/>
    </location>
</feature>
<reference evidence="3" key="1">
    <citation type="submission" date="2012-06" db="EMBL/GenBank/DDBJ databases">
        <title>Complete sequence of chromosome of Desulfomonile tiedjei DSM 6799.</title>
        <authorList>
            <person name="Lucas S."/>
            <person name="Copeland A."/>
            <person name="Lapidus A."/>
            <person name="Glavina del Rio T."/>
            <person name="Dalin E."/>
            <person name="Tice H."/>
            <person name="Bruce D."/>
            <person name="Goodwin L."/>
            <person name="Pitluck S."/>
            <person name="Peters L."/>
            <person name="Ovchinnikova G."/>
            <person name="Zeytun A."/>
            <person name="Lu M."/>
            <person name="Kyrpides N."/>
            <person name="Mavromatis K."/>
            <person name="Ivanova N."/>
            <person name="Brettin T."/>
            <person name="Detter J.C."/>
            <person name="Han C."/>
            <person name="Larimer F."/>
            <person name="Land M."/>
            <person name="Hauser L."/>
            <person name="Markowitz V."/>
            <person name="Cheng J.-F."/>
            <person name="Hugenholtz P."/>
            <person name="Woyke T."/>
            <person name="Wu D."/>
            <person name="Spring S."/>
            <person name="Schroeder M."/>
            <person name="Brambilla E."/>
            <person name="Klenk H.-P."/>
            <person name="Eisen J.A."/>
        </authorList>
    </citation>
    <scope>NUCLEOTIDE SEQUENCE [LARGE SCALE GENOMIC DNA]</scope>
    <source>
        <strain evidence="3">ATCC 49306 / DSM 6799 / DCB-1</strain>
    </source>
</reference>
<gene>
    <name evidence="2" type="ordered locus">Desti_5025</name>
</gene>
<keyword evidence="3" id="KW-1185">Reference proteome</keyword>
<proteinExistence type="predicted"/>
<organism evidence="2 3">
    <name type="scientific">Desulfomonile tiedjei (strain ATCC 49306 / DSM 6799 / DCB-1)</name>
    <dbReference type="NCBI Taxonomy" id="706587"/>
    <lineage>
        <taxon>Bacteria</taxon>
        <taxon>Pseudomonadati</taxon>
        <taxon>Thermodesulfobacteriota</taxon>
        <taxon>Desulfomonilia</taxon>
        <taxon>Desulfomonilales</taxon>
        <taxon>Desulfomonilaceae</taxon>
        <taxon>Desulfomonile</taxon>
    </lineage>
</organism>
<evidence type="ECO:0008006" key="4">
    <source>
        <dbReference type="Google" id="ProtNLM"/>
    </source>
</evidence>
<dbReference type="EMBL" id="CP003360">
    <property type="protein sequence ID" value="AFM27636.1"/>
    <property type="molecule type" value="Genomic_DNA"/>
</dbReference>
<evidence type="ECO:0000256" key="1">
    <source>
        <dbReference type="SAM" id="SignalP"/>
    </source>
</evidence>
<evidence type="ECO:0000313" key="2">
    <source>
        <dbReference type="EMBL" id="AFM27636.1"/>
    </source>
</evidence>
<dbReference type="HOGENOM" id="CLU_862576_0_0_7"/>
<keyword evidence="1" id="KW-0732">Signal</keyword>
<evidence type="ECO:0000313" key="3">
    <source>
        <dbReference type="Proteomes" id="UP000006055"/>
    </source>
</evidence>
<protein>
    <recommendedName>
        <fullName evidence="4">Outer membrane protein beta-barrel domain-containing protein</fullName>
    </recommendedName>
</protein>
<feature type="chain" id="PRO_5003687279" description="Outer membrane protein beta-barrel domain-containing protein" evidence="1">
    <location>
        <begin position="25"/>
        <end position="319"/>
    </location>
</feature>